<dbReference type="EMBL" id="JAVIDA010000024">
    <property type="protein sequence ID" value="MDQ9072687.1"/>
    <property type="molecule type" value="Genomic_DNA"/>
</dbReference>
<keyword evidence="1" id="KW-0812">Transmembrane</keyword>
<feature type="transmembrane region" description="Helical" evidence="1">
    <location>
        <begin position="227"/>
        <end position="245"/>
    </location>
</feature>
<dbReference type="AlphaFoldDB" id="A0AAW8JMQ0"/>
<keyword evidence="1" id="KW-0472">Membrane</keyword>
<dbReference type="RefSeq" id="WP_308956995.1">
    <property type="nucleotide sequence ID" value="NZ_JAVICY010000026.1"/>
</dbReference>
<reference evidence="3" key="1">
    <citation type="submission" date="2023-08" db="EMBL/GenBank/DDBJ databases">
        <title>Emergence of clinically-relevant ST2 carbapenem-resistant Acinetobacter baumannii strains in hospital sewages in Zhejiang, East of China.</title>
        <authorList>
            <person name="Kaichao C."/>
            <person name="Zhang R."/>
        </authorList>
    </citation>
    <scope>NUCLEOTIDE SEQUENCE</scope>
    <source>
        <strain evidence="3">M-SY-60</strain>
    </source>
</reference>
<organism evidence="3 4">
    <name type="scientific">Acinetobacter gerneri</name>
    <dbReference type="NCBI Taxonomy" id="202952"/>
    <lineage>
        <taxon>Bacteria</taxon>
        <taxon>Pseudomonadati</taxon>
        <taxon>Pseudomonadota</taxon>
        <taxon>Gammaproteobacteria</taxon>
        <taxon>Moraxellales</taxon>
        <taxon>Moraxellaceae</taxon>
        <taxon>Acinetobacter</taxon>
    </lineage>
</organism>
<evidence type="ECO:0000313" key="4">
    <source>
        <dbReference type="Proteomes" id="UP001243195"/>
    </source>
</evidence>
<evidence type="ECO:0000259" key="2">
    <source>
        <dbReference type="Pfam" id="PF14378"/>
    </source>
</evidence>
<accession>A0AAW8JMQ0</accession>
<dbReference type="SUPFAM" id="SSF48317">
    <property type="entry name" value="Acid phosphatase/Vanadium-dependent haloperoxidase"/>
    <property type="match status" value="1"/>
</dbReference>
<sequence>MNKKITSAFLAIILIFLILAAIGIYRSAQWQTFGLFSLVSVVWLIGVFVLIKKPTWSWFGLLLFLLSWGVFPLMSFIAKYVLPWSADSLLEQMDRKIWAGHILSDFLRYEEYPVFSDIITACYFFFYFLVVGSVIYFTINRKKAIGIVFFNAIITLYLIGFIGYICLPAAGPAFTISPQVGGGGQLTQSITKMVNDGVTGMDVFPSLHTAISLFIVGYLWQIGLRKISICIFPITLGTVFATIFLRYHYGIDMLCGVLIAIGMLFLSAQWLNNQQKT</sequence>
<feature type="transmembrane region" description="Helical" evidence="1">
    <location>
        <begin position="118"/>
        <end position="137"/>
    </location>
</feature>
<proteinExistence type="predicted"/>
<dbReference type="GO" id="GO:0016020">
    <property type="term" value="C:membrane"/>
    <property type="evidence" value="ECO:0007669"/>
    <property type="project" value="UniProtKB-SubCell"/>
</dbReference>
<dbReference type="Pfam" id="PF14378">
    <property type="entry name" value="PAP2_3"/>
    <property type="match status" value="1"/>
</dbReference>
<feature type="domain" description="Inositolphosphotransferase Aur1/Ipt1" evidence="2">
    <location>
        <begin position="94"/>
        <end position="264"/>
    </location>
</feature>
<feature type="transmembrane region" description="Helical" evidence="1">
    <location>
        <begin position="251"/>
        <end position="271"/>
    </location>
</feature>
<protein>
    <submittedName>
        <fullName evidence="3">Phosphatase PAP2 family protein</fullName>
    </submittedName>
</protein>
<feature type="transmembrane region" description="Helical" evidence="1">
    <location>
        <begin position="30"/>
        <end position="51"/>
    </location>
</feature>
<evidence type="ECO:0000256" key="1">
    <source>
        <dbReference type="SAM" id="Phobius"/>
    </source>
</evidence>
<dbReference type="Gene3D" id="1.20.144.10">
    <property type="entry name" value="Phosphatidic acid phosphatase type 2/haloperoxidase"/>
    <property type="match status" value="1"/>
</dbReference>
<evidence type="ECO:0000313" key="3">
    <source>
        <dbReference type="EMBL" id="MDQ9072687.1"/>
    </source>
</evidence>
<feature type="transmembrane region" description="Helical" evidence="1">
    <location>
        <begin position="58"/>
        <end position="82"/>
    </location>
</feature>
<feature type="transmembrane region" description="Helical" evidence="1">
    <location>
        <begin position="144"/>
        <end position="165"/>
    </location>
</feature>
<dbReference type="InterPro" id="IPR036938">
    <property type="entry name" value="PAP2/HPO_sf"/>
</dbReference>
<name>A0AAW8JMQ0_9GAMM</name>
<feature type="transmembrane region" description="Helical" evidence="1">
    <location>
        <begin position="203"/>
        <end position="220"/>
    </location>
</feature>
<dbReference type="Proteomes" id="UP001243195">
    <property type="component" value="Unassembled WGS sequence"/>
</dbReference>
<comment type="caution">
    <text evidence="3">The sequence shown here is derived from an EMBL/GenBank/DDBJ whole genome shotgun (WGS) entry which is preliminary data.</text>
</comment>
<keyword evidence="1" id="KW-1133">Transmembrane helix</keyword>
<dbReference type="InterPro" id="IPR026841">
    <property type="entry name" value="Aur1/Ipt1"/>
</dbReference>
<gene>
    <name evidence="3" type="ORF">RFH51_14610</name>
</gene>